<dbReference type="AlphaFoldDB" id="A0A2S9XJA6"/>
<reference evidence="1 2" key="1">
    <citation type="submission" date="2018-03" db="EMBL/GenBank/DDBJ databases">
        <title>Draft Genome Sequences of the Obligatory Marine Myxobacteria Enhygromyxa salina SWB005.</title>
        <authorList>
            <person name="Poehlein A."/>
            <person name="Moghaddam J.A."/>
            <person name="Harms H."/>
            <person name="Alanjari M."/>
            <person name="Koenig G.M."/>
            <person name="Daniel R."/>
            <person name="Schaeberle T.F."/>
        </authorList>
    </citation>
    <scope>NUCLEOTIDE SEQUENCE [LARGE SCALE GENOMIC DNA]</scope>
    <source>
        <strain evidence="1 2">SWB005</strain>
    </source>
</reference>
<accession>A0A2S9XJA6</accession>
<keyword evidence="2" id="KW-1185">Reference proteome</keyword>
<organism evidence="1 2">
    <name type="scientific">Enhygromyxa salina</name>
    <dbReference type="NCBI Taxonomy" id="215803"/>
    <lineage>
        <taxon>Bacteria</taxon>
        <taxon>Pseudomonadati</taxon>
        <taxon>Myxococcota</taxon>
        <taxon>Polyangia</taxon>
        <taxon>Nannocystales</taxon>
        <taxon>Nannocystaceae</taxon>
        <taxon>Enhygromyxa</taxon>
    </lineage>
</organism>
<gene>
    <name evidence="1" type="ORF">ENSA5_46230</name>
</gene>
<dbReference type="EMBL" id="PVNK01000200">
    <property type="protein sequence ID" value="PRP92955.1"/>
    <property type="molecule type" value="Genomic_DNA"/>
</dbReference>
<name>A0A2S9XJA6_9BACT</name>
<evidence type="ECO:0000313" key="2">
    <source>
        <dbReference type="Proteomes" id="UP000237968"/>
    </source>
</evidence>
<comment type="caution">
    <text evidence="1">The sequence shown here is derived from an EMBL/GenBank/DDBJ whole genome shotgun (WGS) entry which is preliminary data.</text>
</comment>
<sequence>MIRESYEPVGFEDKRECEVATGRWQCPYTGKIIKEVHLHV</sequence>
<dbReference type="Proteomes" id="UP000237968">
    <property type="component" value="Unassembled WGS sequence"/>
</dbReference>
<dbReference type="RefSeq" id="WP_258182990.1">
    <property type="nucleotide sequence ID" value="NZ_PVNK01000200.1"/>
</dbReference>
<evidence type="ECO:0000313" key="1">
    <source>
        <dbReference type="EMBL" id="PRP92955.1"/>
    </source>
</evidence>
<proteinExistence type="predicted"/>
<protein>
    <submittedName>
        <fullName evidence="1">Uncharacterized protein</fullName>
    </submittedName>
</protein>